<name>A0A7J0HAK9_9ERIC</name>
<reference evidence="5 6" key="1">
    <citation type="submission" date="2019-07" db="EMBL/GenBank/DDBJ databases">
        <title>De Novo Assembly of kiwifruit Actinidia rufa.</title>
        <authorList>
            <person name="Sugita-Konishi S."/>
            <person name="Sato K."/>
            <person name="Mori E."/>
            <person name="Abe Y."/>
            <person name="Kisaki G."/>
            <person name="Hamano K."/>
            <person name="Suezawa K."/>
            <person name="Otani M."/>
            <person name="Fukuda T."/>
            <person name="Manabe T."/>
            <person name="Gomi K."/>
            <person name="Tabuchi M."/>
            <person name="Akimitsu K."/>
            <person name="Kataoka I."/>
        </authorList>
    </citation>
    <scope>NUCLEOTIDE SEQUENCE [LARGE SCALE GENOMIC DNA]</scope>
    <source>
        <strain evidence="6">cv. Fuchu</strain>
    </source>
</reference>
<dbReference type="Gene3D" id="3.50.50.60">
    <property type="entry name" value="FAD/NAD(P)-binding domain"/>
    <property type="match status" value="1"/>
</dbReference>
<organism evidence="5 6">
    <name type="scientific">Actinidia rufa</name>
    <dbReference type="NCBI Taxonomy" id="165716"/>
    <lineage>
        <taxon>Eukaryota</taxon>
        <taxon>Viridiplantae</taxon>
        <taxon>Streptophyta</taxon>
        <taxon>Embryophyta</taxon>
        <taxon>Tracheophyta</taxon>
        <taxon>Spermatophyta</taxon>
        <taxon>Magnoliopsida</taxon>
        <taxon>eudicotyledons</taxon>
        <taxon>Gunneridae</taxon>
        <taxon>Pentapetalae</taxon>
        <taxon>asterids</taxon>
        <taxon>Ericales</taxon>
        <taxon>Actinidiaceae</taxon>
        <taxon>Actinidia</taxon>
    </lineage>
</organism>
<keyword evidence="6" id="KW-1185">Reference proteome</keyword>
<gene>
    <name evidence="5" type="ORF">Acr_28g0007630</name>
</gene>
<sequence length="94" mass="10024">MGACGEFFPSLRELSLADYSRSREVRIGLRPYMPDGKPLIAPVPGLSNLFLAAGHEGEGLSLAPGTAEMVANMVLGDPEKVDRAPFAFKVNAAY</sequence>
<evidence type="ECO:0000259" key="4">
    <source>
        <dbReference type="Pfam" id="PF01266"/>
    </source>
</evidence>
<accession>A0A7J0HAK9</accession>
<evidence type="ECO:0000256" key="1">
    <source>
        <dbReference type="ARBA" id="ARBA00023002"/>
    </source>
</evidence>
<dbReference type="SUPFAM" id="SSF51905">
    <property type="entry name" value="FAD/NAD(P)-binding domain"/>
    <property type="match status" value="1"/>
</dbReference>
<dbReference type="PANTHER" id="PTHR13847:SF287">
    <property type="entry name" value="FAD-DEPENDENT OXIDOREDUCTASE DOMAIN-CONTAINING PROTEIN 1"/>
    <property type="match status" value="1"/>
</dbReference>
<keyword evidence="1" id="KW-0560">Oxidoreductase</keyword>
<dbReference type="Proteomes" id="UP000585474">
    <property type="component" value="Unassembled WGS sequence"/>
</dbReference>
<protein>
    <recommendedName>
        <fullName evidence="2">FAD-dependent oxidoreductase domain-containing protein 1</fullName>
    </recommendedName>
</protein>
<dbReference type="EMBL" id="BJWL01000028">
    <property type="protein sequence ID" value="GFZ20058.1"/>
    <property type="molecule type" value="Genomic_DNA"/>
</dbReference>
<dbReference type="AlphaFoldDB" id="A0A7J0HAK9"/>
<feature type="domain" description="FAD dependent oxidoreductase" evidence="4">
    <location>
        <begin position="3"/>
        <end position="73"/>
    </location>
</feature>
<evidence type="ECO:0000313" key="6">
    <source>
        <dbReference type="Proteomes" id="UP000585474"/>
    </source>
</evidence>
<dbReference type="PANTHER" id="PTHR13847">
    <property type="entry name" value="SARCOSINE DEHYDROGENASE-RELATED"/>
    <property type="match status" value="1"/>
</dbReference>
<dbReference type="InterPro" id="IPR036188">
    <property type="entry name" value="FAD/NAD-bd_sf"/>
</dbReference>
<comment type="caution">
    <text evidence="5">The sequence shown here is derived from an EMBL/GenBank/DDBJ whole genome shotgun (WGS) entry which is preliminary data.</text>
</comment>
<evidence type="ECO:0000256" key="2">
    <source>
        <dbReference type="ARBA" id="ARBA00039785"/>
    </source>
</evidence>
<dbReference type="Pfam" id="PF01266">
    <property type="entry name" value="DAO"/>
    <property type="match status" value="1"/>
</dbReference>
<dbReference type="GO" id="GO:0016491">
    <property type="term" value="F:oxidoreductase activity"/>
    <property type="evidence" value="ECO:0007669"/>
    <property type="project" value="UniProtKB-KW"/>
</dbReference>
<proteinExistence type="predicted"/>
<evidence type="ECO:0000256" key="3">
    <source>
        <dbReference type="ARBA" id="ARBA00046185"/>
    </source>
</evidence>
<comment type="function">
    <text evidence="3">Required for the assembly of the mitochondrial membrane respiratory chain NADH dehydrogenase (Complex I). Involved in mid-late stages of complex I assembly.</text>
</comment>
<dbReference type="InterPro" id="IPR006076">
    <property type="entry name" value="FAD-dep_OxRdtase"/>
</dbReference>
<dbReference type="OrthoDB" id="498204at2759"/>
<dbReference type="GO" id="GO:0005737">
    <property type="term" value="C:cytoplasm"/>
    <property type="evidence" value="ECO:0007669"/>
    <property type="project" value="TreeGrafter"/>
</dbReference>
<evidence type="ECO:0000313" key="5">
    <source>
        <dbReference type="EMBL" id="GFZ20058.1"/>
    </source>
</evidence>